<dbReference type="InterPro" id="IPR003661">
    <property type="entry name" value="HisK_dim/P_dom"/>
</dbReference>
<dbReference type="InterPro" id="IPR004358">
    <property type="entry name" value="Sig_transdc_His_kin-like_C"/>
</dbReference>
<reference evidence="10 11" key="1">
    <citation type="submission" date="2022-08" db="EMBL/GenBank/DDBJ databases">
        <title>Reclassification of Massilia species as members of the genera Telluria, Duganella, Pseudoduganella, Mokoshia gen. nov. and Zemynaea gen. nov. using orthogonal and non-orthogonal genome-based approaches.</title>
        <authorList>
            <person name="Bowman J.P."/>
        </authorList>
    </citation>
    <scope>NUCLEOTIDE SEQUENCE [LARGE SCALE GENOMIC DNA]</scope>
    <source>
        <strain evidence="10 11">JCM 31316</strain>
    </source>
</reference>
<accession>A0ABT1ZYY6</accession>
<dbReference type="InterPro" id="IPR005467">
    <property type="entry name" value="His_kinase_dom"/>
</dbReference>
<gene>
    <name evidence="10" type="ORF">NX784_26505</name>
</gene>
<evidence type="ECO:0000256" key="8">
    <source>
        <dbReference type="ARBA" id="ARBA00023012"/>
    </source>
</evidence>
<evidence type="ECO:0000313" key="10">
    <source>
        <dbReference type="EMBL" id="MCS0585144.1"/>
    </source>
</evidence>
<evidence type="ECO:0000256" key="2">
    <source>
        <dbReference type="ARBA" id="ARBA00012438"/>
    </source>
</evidence>
<dbReference type="RefSeq" id="WP_258819674.1">
    <property type="nucleotide sequence ID" value="NZ_JANUGW010000029.1"/>
</dbReference>
<keyword evidence="5" id="KW-0547">Nucleotide-binding</keyword>
<dbReference type="EMBL" id="JANUGW010000029">
    <property type="protein sequence ID" value="MCS0585144.1"/>
    <property type="molecule type" value="Genomic_DNA"/>
</dbReference>
<keyword evidence="7" id="KW-0067">ATP-binding</keyword>
<dbReference type="Pfam" id="PF02518">
    <property type="entry name" value="HATPase_c"/>
    <property type="match status" value="1"/>
</dbReference>
<dbReference type="SUPFAM" id="SSF55874">
    <property type="entry name" value="ATPase domain of HSP90 chaperone/DNA topoisomerase II/histidine kinase"/>
    <property type="match status" value="1"/>
</dbReference>
<protein>
    <recommendedName>
        <fullName evidence="2">histidine kinase</fullName>
        <ecNumber evidence="2">2.7.13.3</ecNumber>
    </recommendedName>
</protein>
<dbReference type="Proteomes" id="UP001204151">
    <property type="component" value="Unassembled WGS sequence"/>
</dbReference>
<organism evidence="10 11">
    <name type="scientific">Massilia pinisoli</name>
    <dbReference type="NCBI Taxonomy" id="1772194"/>
    <lineage>
        <taxon>Bacteria</taxon>
        <taxon>Pseudomonadati</taxon>
        <taxon>Pseudomonadota</taxon>
        <taxon>Betaproteobacteria</taxon>
        <taxon>Burkholderiales</taxon>
        <taxon>Oxalobacteraceae</taxon>
        <taxon>Telluria group</taxon>
        <taxon>Massilia</taxon>
    </lineage>
</organism>
<proteinExistence type="predicted"/>
<keyword evidence="6 10" id="KW-0418">Kinase</keyword>
<keyword evidence="3" id="KW-0597">Phosphoprotein</keyword>
<comment type="catalytic activity">
    <reaction evidence="1">
        <text>ATP + protein L-histidine = ADP + protein N-phospho-L-histidine.</text>
        <dbReference type="EC" id="2.7.13.3"/>
    </reaction>
</comment>
<keyword evidence="8" id="KW-0902">Two-component regulatory system</keyword>
<name>A0ABT1ZYY6_9BURK</name>
<comment type="caution">
    <text evidence="10">The sequence shown here is derived from an EMBL/GenBank/DDBJ whole genome shotgun (WGS) entry which is preliminary data.</text>
</comment>
<evidence type="ECO:0000256" key="3">
    <source>
        <dbReference type="ARBA" id="ARBA00022553"/>
    </source>
</evidence>
<sequence length="672" mass="70363">MNRPYLPIPSAPAPHALPDGAVATSEPDLLACRHAWRLLCDTTDLASLAAAPQLRADPALADALQDAFHAGRLPGALIETEVRRALLDGPTDATLLAAVLLAAVALVRLRGGRRALLLADACAGRARRPDAGRVGGAVLRAHATLVLARRAPLRDAALVQAEACRIEAGRPDTLARSAVLWTGVRLLCGAPLAELQHYGEAVRLAIPAGPASAATSQLDGRIALFRALADGTHAPFVPAVAPDAMQFGCWLGCLQAAWLRGRMGVARAALAAARQLVTPLTAPCELLPYHLFGVLSLARVQGVPGATAQLRVHRRALGDWARRAPDLAAAMALLADAAGQDAGGGVRALAVYERAAALAQARGQAWLAALAWEGAAGLCAREGLAGALPGYRGLALDTWRAWGAHGRVRDLTVAWGTVPTALDHAQQARAARADTVGELGIAIAHEVNQPLAAILLHAAAARRWLRRGQPDTARALEALEQISTCGRQAGDIVRSVRGLARREGEAASTFALDAAVAEVTQLLRALMVRQNVQLDTRLQLPGRHIHASRAQIQQVLINLLLNAIEALAAISDRPRRIVLESASAGPALVELRVRDNGPGIAPADRERIFDALYSTKPQGTGVGLSISRAIVAAHGGRIECVPAEPHGALFRVVLPMPDAERAAAPSAARDHA</sequence>
<evidence type="ECO:0000313" key="11">
    <source>
        <dbReference type="Proteomes" id="UP001204151"/>
    </source>
</evidence>
<keyword evidence="4" id="KW-0808">Transferase</keyword>
<dbReference type="EC" id="2.7.13.3" evidence="2"/>
<dbReference type="SMART" id="SM00388">
    <property type="entry name" value="HisKA"/>
    <property type="match status" value="1"/>
</dbReference>
<evidence type="ECO:0000256" key="4">
    <source>
        <dbReference type="ARBA" id="ARBA00022679"/>
    </source>
</evidence>
<dbReference type="InterPro" id="IPR003594">
    <property type="entry name" value="HATPase_dom"/>
</dbReference>
<evidence type="ECO:0000259" key="9">
    <source>
        <dbReference type="PROSITE" id="PS50109"/>
    </source>
</evidence>
<dbReference type="InterPro" id="IPR036890">
    <property type="entry name" value="HATPase_C_sf"/>
</dbReference>
<dbReference type="Gene3D" id="1.10.287.130">
    <property type="match status" value="1"/>
</dbReference>
<dbReference type="SMART" id="SM00387">
    <property type="entry name" value="HATPase_c"/>
    <property type="match status" value="1"/>
</dbReference>
<dbReference type="PANTHER" id="PTHR43065">
    <property type="entry name" value="SENSOR HISTIDINE KINASE"/>
    <property type="match status" value="1"/>
</dbReference>
<dbReference type="PANTHER" id="PTHR43065:SF10">
    <property type="entry name" value="PEROXIDE STRESS-ACTIVATED HISTIDINE KINASE MAK3"/>
    <property type="match status" value="1"/>
</dbReference>
<evidence type="ECO:0000256" key="6">
    <source>
        <dbReference type="ARBA" id="ARBA00022777"/>
    </source>
</evidence>
<evidence type="ECO:0000256" key="7">
    <source>
        <dbReference type="ARBA" id="ARBA00022840"/>
    </source>
</evidence>
<dbReference type="Pfam" id="PF00512">
    <property type="entry name" value="HisKA"/>
    <property type="match status" value="1"/>
</dbReference>
<dbReference type="PROSITE" id="PS50109">
    <property type="entry name" value="HIS_KIN"/>
    <property type="match status" value="1"/>
</dbReference>
<evidence type="ECO:0000256" key="5">
    <source>
        <dbReference type="ARBA" id="ARBA00022741"/>
    </source>
</evidence>
<dbReference type="Gene3D" id="3.30.565.10">
    <property type="entry name" value="Histidine kinase-like ATPase, C-terminal domain"/>
    <property type="match status" value="1"/>
</dbReference>
<dbReference type="PRINTS" id="PR00344">
    <property type="entry name" value="BCTRLSENSOR"/>
</dbReference>
<dbReference type="SUPFAM" id="SSF47384">
    <property type="entry name" value="Homodimeric domain of signal transducing histidine kinase"/>
    <property type="match status" value="1"/>
</dbReference>
<dbReference type="InterPro" id="IPR036097">
    <property type="entry name" value="HisK_dim/P_sf"/>
</dbReference>
<dbReference type="GO" id="GO:0016301">
    <property type="term" value="F:kinase activity"/>
    <property type="evidence" value="ECO:0007669"/>
    <property type="project" value="UniProtKB-KW"/>
</dbReference>
<keyword evidence="11" id="KW-1185">Reference proteome</keyword>
<feature type="domain" description="Histidine kinase" evidence="9">
    <location>
        <begin position="442"/>
        <end position="658"/>
    </location>
</feature>
<evidence type="ECO:0000256" key="1">
    <source>
        <dbReference type="ARBA" id="ARBA00000085"/>
    </source>
</evidence>